<name>A0A6A6A110_9PLEO</name>
<dbReference type="AlphaFoldDB" id="A0A6A6A110"/>
<dbReference type="Proteomes" id="UP000799771">
    <property type="component" value="Unassembled WGS sequence"/>
</dbReference>
<keyword evidence="2" id="KW-1185">Reference proteome</keyword>
<evidence type="ECO:0000313" key="1">
    <source>
        <dbReference type="EMBL" id="KAF2124853.1"/>
    </source>
</evidence>
<protein>
    <submittedName>
        <fullName evidence="1">Uncharacterized protein</fullName>
    </submittedName>
</protein>
<accession>A0A6A6A110</accession>
<gene>
    <name evidence="1" type="ORF">P153DRAFT_390322</name>
</gene>
<evidence type="ECO:0000313" key="2">
    <source>
        <dbReference type="Proteomes" id="UP000799771"/>
    </source>
</evidence>
<reference evidence="1" key="1">
    <citation type="journal article" date="2020" name="Stud. Mycol.">
        <title>101 Dothideomycetes genomes: a test case for predicting lifestyles and emergence of pathogens.</title>
        <authorList>
            <person name="Haridas S."/>
            <person name="Albert R."/>
            <person name="Binder M."/>
            <person name="Bloem J."/>
            <person name="Labutti K."/>
            <person name="Salamov A."/>
            <person name="Andreopoulos B."/>
            <person name="Baker S."/>
            <person name="Barry K."/>
            <person name="Bills G."/>
            <person name="Bluhm B."/>
            <person name="Cannon C."/>
            <person name="Castanera R."/>
            <person name="Culley D."/>
            <person name="Daum C."/>
            <person name="Ezra D."/>
            <person name="Gonzalez J."/>
            <person name="Henrissat B."/>
            <person name="Kuo A."/>
            <person name="Liang C."/>
            <person name="Lipzen A."/>
            <person name="Lutzoni F."/>
            <person name="Magnuson J."/>
            <person name="Mondo S."/>
            <person name="Nolan M."/>
            <person name="Ohm R."/>
            <person name="Pangilinan J."/>
            <person name="Park H.-J."/>
            <person name="Ramirez L."/>
            <person name="Alfaro M."/>
            <person name="Sun H."/>
            <person name="Tritt A."/>
            <person name="Yoshinaga Y."/>
            <person name="Zwiers L.-H."/>
            <person name="Turgeon B."/>
            <person name="Goodwin S."/>
            <person name="Spatafora J."/>
            <person name="Crous P."/>
            <person name="Grigoriev I."/>
        </authorList>
    </citation>
    <scope>NUCLEOTIDE SEQUENCE</scope>
    <source>
        <strain evidence="1">CBS 119687</strain>
    </source>
</reference>
<dbReference type="OrthoDB" id="3788931at2759"/>
<dbReference type="EMBL" id="ML977518">
    <property type="protein sequence ID" value="KAF2124853.1"/>
    <property type="molecule type" value="Genomic_DNA"/>
</dbReference>
<sequence length="83" mass="10000">MLQIRWMTSPPVAKPAYYKAMNPQEQFIWAIIGEQKFSYTRDFKGKLRKRRLSLRERQAAQRLFFETRAGKSIVGDDWMRMEI</sequence>
<dbReference type="GeneID" id="54411346"/>
<dbReference type="RefSeq" id="XP_033519246.1">
    <property type="nucleotide sequence ID" value="XM_033670914.1"/>
</dbReference>
<proteinExistence type="predicted"/>
<organism evidence="1 2">
    <name type="scientific">Dothidotthia symphoricarpi CBS 119687</name>
    <dbReference type="NCBI Taxonomy" id="1392245"/>
    <lineage>
        <taxon>Eukaryota</taxon>
        <taxon>Fungi</taxon>
        <taxon>Dikarya</taxon>
        <taxon>Ascomycota</taxon>
        <taxon>Pezizomycotina</taxon>
        <taxon>Dothideomycetes</taxon>
        <taxon>Pleosporomycetidae</taxon>
        <taxon>Pleosporales</taxon>
        <taxon>Dothidotthiaceae</taxon>
        <taxon>Dothidotthia</taxon>
    </lineage>
</organism>